<dbReference type="PROSITE" id="PS51257">
    <property type="entry name" value="PROKAR_LIPOPROTEIN"/>
    <property type="match status" value="1"/>
</dbReference>
<evidence type="ECO:0000256" key="3">
    <source>
        <dbReference type="SAM" id="MobiDB-lite"/>
    </source>
</evidence>
<feature type="coiled-coil region" evidence="2">
    <location>
        <begin position="40"/>
        <end position="113"/>
    </location>
</feature>
<dbReference type="Gene3D" id="3.30.1330.60">
    <property type="entry name" value="OmpA-like domain"/>
    <property type="match status" value="1"/>
</dbReference>
<sequence>MHKHTSFLLTVSVALSTLLMSCGVSQEAVDALERDKKKMQDSLTAEIRALEAQNAALRRDSADLRARLAAAEQRERKLQEEAQKNLADLEQRASALEKQLAARDAKLQKLQNALNSALFSFKDSGLDVYIKGDNVYVSLSNKLVFPLGSTTIDEKGKKALDKLASVLNENPDLTIQVEGHTDTTPITKLENVKDNWDLSVLRATEVVRYLTEVGKVNPKRVIAAGRGEHYPADPRNTPEARAKNRRIEIILIPDLSELIQLAKSGGGKSAPSKGKSAKPAKKAKGKKQSK</sequence>
<dbReference type="Pfam" id="PF00691">
    <property type="entry name" value="OmpA"/>
    <property type="match status" value="1"/>
</dbReference>
<keyword evidence="2" id="KW-0175">Coiled coil</keyword>
<evidence type="ECO:0000256" key="1">
    <source>
        <dbReference type="PROSITE-ProRule" id="PRU00473"/>
    </source>
</evidence>
<dbReference type="CDD" id="cd07185">
    <property type="entry name" value="OmpA_C-like"/>
    <property type="match status" value="1"/>
</dbReference>
<dbReference type="AlphaFoldDB" id="A0A395LYU6"/>
<protein>
    <recommendedName>
        <fullName evidence="4">OmpA-like domain-containing protein</fullName>
    </recommendedName>
</protein>
<feature type="domain" description="OmpA-like" evidence="4">
    <location>
        <begin position="132"/>
        <end position="255"/>
    </location>
</feature>
<evidence type="ECO:0000259" key="4">
    <source>
        <dbReference type="PROSITE" id="PS51123"/>
    </source>
</evidence>
<dbReference type="InterPro" id="IPR050330">
    <property type="entry name" value="Bact_OuterMem_StrucFunc"/>
</dbReference>
<dbReference type="InterPro" id="IPR024930">
    <property type="entry name" value="Skp_dom_sf"/>
</dbReference>
<gene>
    <name evidence="5" type="ORF">D0433_09915</name>
</gene>
<dbReference type="Proteomes" id="UP000266389">
    <property type="component" value="Unassembled WGS sequence"/>
</dbReference>
<dbReference type="PANTHER" id="PTHR30329">
    <property type="entry name" value="STATOR ELEMENT OF FLAGELLAR MOTOR COMPLEX"/>
    <property type="match status" value="1"/>
</dbReference>
<dbReference type="GO" id="GO:0016020">
    <property type="term" value="C:membrane"/>
    <property type="evidence" value="ECO:0007669"/>
    <property type="project" value="UniProtKB-UniRule"/>
</dbReference>
<dbReference type="InterPro" id="IPR006665">
    <property type="entry name" value="OmpA-like"/>
</dbReference>
<evidence type="ECO:0000256" key="2">
    <source>
        <dbReference type="SAM" id="Coils"/>
    </source>
</evidence>
<organism evidence="5 6">
    <name type="scientific">Candidatus Thermochlorobacter aerophilus</name>
    <dbReference type="NCBI Taxonomy" id="1868324"/>
    <lineage>
        <taxon>Bacteria</taxon>
        <taxon>Pseudomonadati</taxon>
        <taxon>Chlorobiota</taxon>
        <taxon>Chlorobiia</taxon>
        <taxon>Chlorobiales</taxon>
        <taxon>Candidatus Thermochlorobacteriaceae</taxon>
        <taxon>Candidatus Thermochlorobacter</taxon>
    </lineage>
</organism>
<feature type="compositionally biased region" description="Basic residues" evidence="3">
    <location>
        <begin position="275"/>
        <end position="290"/>
    </location>
</feature>
<comment type="caution">
    <text evidence="5">The sequence shown here is derived from an EMBL/GenBank/DDBJ whole genome shotgun (WGS) entry which is preliminary data.</text>
</comment>
<dbReference type="PROSITE" id="PS51123">
    <property type="entry name" value="OMPA_2"/>
    <property type="match status" value="1"/>
</dbReference>
<keyword evidence="1" id="KW-0472">Membrane</keyword>
<dbReference type="SUPFAM" id="SSF103088">
    <property type="entry name" value="OmpA-like"/>
    <property type="match status" value="1"/>
</dbReference>
<dbReference type="PANTHER" id="PTHR30329:SF21">
    <property type="entry name" value="LIPOPROTEIN YIAD-RELATED"/>
    <property type="match status" value="1"/>
</dbReference>
<proteinExistence type="predicted"/>
<dbReference type="Gene3D" id="3.30.910.20">
    <property type="entry name" value="Skp domain"/>
    <property type="match status" value="1"/>
</dbReference>
<dbReference type="InterPro" id="IPR036737">
    <property type="entry name" value="OmpA-like_sf"/>
</dbReference>
<accession>A0A395LYU6</accession>
<dbReference type="EMBL" id="PHFL01000060">
    <property type="protein sequence ID" value="RFM23675.1"/>
    <property type="molecule type" value="Genomic_DNA"/>
</dbReference>
<feature type="region of interest" description="Disordered" evidence="3">
    <location>
        <begin position="262"/>
        <end position="290"/>
    </location>
</feature>
<reference evidence="5 6" key="1">
    <citation type="journal article" date="2011" name="ISME J.">
        <title>Community ecology of hot spring cyanobacterial mats: predominant populations and their functional potential.</title>
        <authorList>
            <person name="Klatt C.G."/>
            <person name="Wood J.M."/>
            <person name="Rusch D.B."/>
            <person name="Bateson M.M."/>
            <person name="Hamamura N."/>
            <person name="Heidelberg J.F."/>
            <person name="Grossman A.R."/>
            <person name="Bhaya D."/>
            <person name="Cohan F.M."/>
            <person name="Kuhl M."/>
            <person name="Bryant D.A."/>
            <person name="Ward D.M."/>
        </authorList>
    </citation>
    <scope>NUCLEOTIDE SEQUENCE [LARGE SCALE GENOMIC DNA]</scope>
    <source>
        <strain evidence="5">OS</strain>
    </source>
</reference>
<name>A0A395LYU6_9BACT</name>
<evidence type="ECO:0000313" key="5">
    <source>
        <dbReference type="EMBL" id="RFM23675.1"/>
    </source>
</evidence>
<evidence type="ECO:0000313" key="6">
    <source>
        <dbReference type="Proteomes" id="UP000266389"/>
    </source>
</evidence>